<dbReference type="InterPro" id="IPR036890">
    <property type="entry name" value="HATPase_C_sf"/>
</dbReference>
<keyword evidence="4" id="KW-0808">Transferase</keyword>
<dbReference type="SMART" id="SM00387">
    <property type="entry name" value="HATPase_c"/>
    <property type="match status" value="1"/>
</dbReference>
<dbReference type="PROSITE" id="PS50109">
    <property type="entry name" value="HIS_KIN"/>
    <property type="match status" value="1"/>
</dbReference>
<dbReference type="KEGG" id="tvd:SG34_028230"/>
<dbReference type="GO" id="GO:0004673">
    <property type="term" value="F:protein histidine kinase activity"/>
    <property type="evidence" value="ECO:0007669"/>
    <property type="project" value="UniProtKB-EC"/>
</dbReference>
<name>A0AAE9Z303_9GAMM</name>
<gene>
    <name evidence="4" type="ORF">SG34_028230</name>
</gene>
<feature type="domain" description="Histidine kinase" evidence="3">
    <location>
        <begin position="1"/>
        <end position="198"/>
    </location>
</feature>
<dbReference type="AlphaFoldDB" id="A0AAE9Z303"/>
<keyword evidence="4" id="KW-0418">Kinase</keyword>
<evidence type="ECO:0000256" key="1">
    <source>
        <dbReference type="ARBA" id="ARBA00000085"/>
    </source>
</evidence>
<dbReference type="RefSeq" id="WP_161797918.1">
    <property type="nucleotide sequence ID" value="NZ_CP059733.1"/>
</dbReference>
<dbReference type="PANTHER" id="PTHR43065:SF47">
    <property type="match status" value="1"/>
</dbReference>
<keyword evidence="5" id="KW-1185">Reference proteome</keyword>
<dbReference type="SUPFAM" id="SSF55874">
    <property type="entry name" value="ATPase domain of HSP90 chaperone/DNA topoisomerase II/histidine kinase"/>
    <property type="match status" value="1"/>
</dbReference>
<dbReference type="InterPro" id="IPR005467">
    <property type="entry name" value="His_kinase_dom"/>
</dbReference>
<dbReference type="EMBL" id="CP059733">
    <property type="protein sequence ID" value="WDE05139.1"/>
    <property type="molecule type" value="Genomic_DNA"/>
</dbReference>
<dbReference type="InterPro" id="IPR003594">
    <property type="entry name" value="HATPase_dom"/>
</dbReference>
<reference evidence="4 5" key="1">
    <citation type="journal article" date="2015" name="Genome Announc.">
        <title>Draft Genome Sequences of Marine Isolates of Thalassomonas viridans and Thalassomonas actiniarum.</title>
        <authorList>
            <person name="Olonade I."/>
            <person name="van Zyl L.J."/>
            <person name="Trindade M."/>
        </authorList>
    </citation>
    <scope>NUCLEOTIDE SEQUENCE [LARGE SCALE GENOMIC DNA]</scope>
    <source>
        <strain evidence="4 5">XOM25</strain>
    </source>
</reference>
<dbReference type="Pfam" id="PF02518">
    <property type="entry name" value="HATPase_c"/>
    <property type="match status" value="1"/>
</dbReference>
<proteinExistence type="predicted"/>
<dbReference type="PANTHER" id="PTHR43065">
    <property type="entry name" value="SENSOR HISTIDINE KINASE"/>
    <property type="match status" value="1"/>
</dbReference>
<evidence type="ECO:0000313" key="5">
    <source>
        <dbReference type="Proteomes" id="UP000032352"/>
    </source>
</evidence>
<evidence type="ECO:0000313" key="4">
    <source>
        <dbReference type="EMBL" id="WDE05139.1"/>
    </source>
</evidence>
<dbReference type="PRINTS" id="PR00344">
    <property type="entry name" value="BCTRLSENSOR"/>
</dbReference>
<dbReference type="Proteomes" id="UP000032352">
    <property type="component" value="Chromosome"/>
</dbReference>
<organism evidence="4 5">
    <name type="scientific">Thalassomonas viridans</name>
    <dbReference type="NCBI Taxonomy" id="137584"/>
    <lineage>
        <taxon>Bacteria</taxon>
        <taxon>Pseudomonadati</taxon>
        <taxon>Pseudomonadota</taxon>
        <taxon>Gammaproteobacteria</taxon>
        <taxon>Alteromonadales</taxon>
        <taxon>Colwelliaceae</taxon>
        <taxon>Thalassomonas</taxon>
    </lineage>
</organism>
<evidence type="ECO:0000256" key="2">
    <source>
        <dbReference type="ARBA" id="ARBA00012438"/>
    </source>
</evidence>
<reference evidence="4 5" key="2">
    <citation type="journal article" date="2022" name="Mar. Drugs">
        <title>Bioassay-Guided Fractionation Leads to the Detection of Cholic Acid Generated by the Rare Thalassomonas sp.</title>
        <authorList>
            <person name="Pheiffer F."/>
            <person name="Schneider Y.K."/>
            <person name="Hansen E.H."/>
            <person name="Andersen J.H."/>
            <person name="Isaksson J."/>
            <person name="Busche T."/>
            <person name="R C."/>
            <person name="Kalinowski J."/>
            <person name="Zyl L.V."/>
            <person name="Trindade M."/>
        </authorList>
    </citation>
    <scope>NUCLEOTIDE SEQUENCE [LARGE SCALE GENOMIC DNA]</scope>
    <source>
        <strain evidence="4 5">XOM25</strain>
    </source>
</reference>
<dbReference type="InterPro" id="IPR004358">
    <property type="entry name" value="Sig_transdc_His_kin-like_C"/>
</dbReference>
<evidence type="ECO:0000259" key="3">
    <source>
        <dbReference type="PROSITE" id="PS50109"/>
    </source>
</evidence>
<protein>
    <recommendedName>
        <fullName evidence="2">histidine kinase</fullName>
        <ecNumber evidence="2">2.7.13.3</ecNumber>
    </recommendedName>
</protein>
<comment type="catalytic activity">
    <reaction evidence="1">
        <text>ATP + protein L-histidine = ADP + protein N-phospho-L-histidine.</text>
        <dbReference type="EC" id="2.7.13.3"/>
    </reaction>
</comment>
<dbReference type="EC" id="2.7.13.3" evidence="2"/>
<accession>A0AAE9Z303</accession>
<dbReference type="Gene3D" id="3.30.565.10">
    <property type="entry name" value="Histidine kinase-like ATPase, C-terminal domain"/>
    <property type="match status" value="1"/>
</dbReference>
<sequence length="206" mass="22674">MSKSEFALNYQQLTENTTLLLDNLKRASDLITNFKQVAANQASDELCRFNLESYIKKIISSLSPKIKHSRHSIEFACSNKDLEIYSVPGVLVQIISNIVDNVLEHAFTGGQSGKIMLTVSEAGQHIRLQISDDGIGMSPETVALIFDPFFTTSRKSGGCGLGMHIVYNLVTRQLKGRIECHSSPGQGSSFIILLPKDGRHLHSSPL</sequence>